<feature type="domain" description="NAC" evidence="6">
    <location>
        <begin position="7"/>
        <end position="156"/>
    </location>
</feature>
<evidence type="ECO:0000313" key="8">
    <source>
        <dbReference type="Proteomes" id="UP001558713"/>
    </source>
</evidence>
<dbReference type="GO" id="GO:0006355">
    <property type="term" value="P:regulation of DNA-templated transcription"/>
    <property type="evidence" value="ECO:0007669"/>
    <property type="project" value="UniProtKB-ARBA"/>
</dbReference>
<dbReference type="PROSITE" id="PS51005">
    <property type="entry name" value="NAC"/>
    <property type="match status" value="1"/>
</dbReference>
<dbReference type="GO" id="GO:0003677">
    <property type="term" value="F:DNA binding"/>
    <property type="evidence" value="ECO:0007669"/>
    <property type="project" value="UniProtKB-KW"/>
</dbReference>
<evidence type="ECO:0000256" key="3">
    <source>
        <dbReference type="ARBA" id="ARBA00023125"/>
    </source>
</evidence>
<dbReference type="Pfam" id="PF02365">
    <property type="entry name" value="NAM"/>
    <property type="match status" value="1"/>
</dbReference>
<dbReference type="InterPro" id="IPR003441">
    <property type="entry name" value="NAC-dom"/>
</dbReference>
<sequence>MNTFSQVPPGFRFHPTDEELVDYYLRKKVASKRIEIDFIKDVDLYKIEPWDLQELCKIGNEEQSEWYFFSHKDKKYPTGTRTNRATKAGFWKATGRDKAIYLRHSLIGMRKTLVFYKGRAPNGQKSDWIMHEYRLETNENGTPQEEGWVVCRVFKKRLAATVRKMGDYDSSPSHWYDDQLSYMAAELDSNSPQRVLPNHHHYHQPFPYGLNASSSAYAVNNNNNPNLQCKQELELHYKHMVQHQQKNNHLHESMFLQLPQLESPNSNCKSLLYGSSNINNNTRNIGNLQQSSNLSHEEQLQQGNQSFSSLYYDQGVEQVTTDWRVLDKFVASQLSNDEAAATASASVCSHHNNTKINASSTAYQVEDKGINLLENDSDRVVEMGEEYANAHAGSISSSCQIDLWK</sequence>
<comment type="subcellular location">
    <subcellularLocation>
        <location evidence="1">Nucleus</location>
    </subcellularLocation>
</comment>
<dbReference type="AlphaFoldDB" id="A0ABD1BA55"/>
<dbReference type="InterPro" id="IPR036093">
    <property type="entry name" value="NAC_dom_sf"/>
</dbReference>
<protein>
    <submittedName>
        <fullName evidence="7">NAC domain-containing protein 26</fullName>
    </submittedName>
</protein>
<evidence type="ECO:0000259" key="6">
    <source>
        <dbReference type="PROSITE" id="PS51005"/>
    </source>
</evidence>
<name>A0ABD1BA55_CARAN</name>
<evidence type="ECO:0000313" key="7">
    <source>
        <dbReference type="EMBL" id="KAL1211005.1"/>
    </source>
</evidence>
<keyword evidence="8" id="KW-1185">Reference proteome</keyword>
<dbReference type="GO" id="GO:0005634">
    <property type="term" value="C:nucleus"/>
    <property type="evidence" value="ECO:0007669"/>
    <property type="project" value="UniProtKB-SubCell"/>
</dbReference>
<dbReference type="Gene3D" id="2.170.150.80">
    <property type="entry name" value="NAC domain"/>
    <property type="match status" value="1"/>
</dbReference>
<dbReference type="PANTHER" id="PTHR31744:SF230">
    <property type="entry name" value="NAC DOMAIN-CONTAINING PROTEIN"/>
    <property type="match status" value="1"/>
</dbReference>
<evidence type="ECO:0000256" key="4">
    <source>
        <dbReference type="ARBA" id="ARBA00023163"/>
    </source>
</evidence>
<keyword evidence="3" id="KW-0238">DNA-binding</keyword>
<accession>A0ABD1BA55</accession>
<evidence type="ECO:0000256" key="1">
    <source>
        <dbReference type="ARBA" id="ARBA00004123"/>
    </source>
</evidence>
<dbReference type="Proteomes" id="UP001558713">
    <property type="component" value="Unassembled WGS sequence"/>
</dbReference>
<proteinExistence type="predicted"/>
<organism evidence="7 8">
    <name type="scientific">Cardamine amara subsp. amara</name>
    <dbReference type="NCBI Taxonomy" id="228776"/>
    <lineage>
        <taxon>Eukaryota</taxon>
        <taxon>Viridiplantae</taxon>
        <taxon>Streptophyta</taxon>
        <taxon>Embryophyta</taxon>
        <taxon>Tracheophyta</taxon>
        <taxon>Spermatophyta</taxon>
        <taxon>Magnoliopsida</taxon>
        <taxon>eudicotyledons</taxon>
        <taxon>Gunneridae</taxon>
        <taxon>Pentapetalae</taxon>
        <taxon>rosids</taxon>
        <taxon>malvids</taxon>
        <taxon>Brassicales</taxon>
        <taxon>Brassicaceae</taxon>
        <taxon>Cardamineae</taxon>
        <taxon>Cardamine</taxon>
    </lineage>
</organism>
<keyword evidence="5" id="KW-0539">Nucleus</keyword>
<reference evidence="7 8" key="1">
    <citation type="submission" date="2024-04" db="EMBL/GenBank/DDBJ databases">
        <title>Genome assembly C_amara_ONT_v2.</title>
        <authorList>
            <person name="Yant L."/>
            <person name="Moore C."/>
            <person name="Slenker M."/>
        </authorList>
    </citation>
    <scope>NUCLEOTIDE SEQUENCE [LARGE SCALE GENOMIC DNA]</scope>
    <source>
        <tissue evidence="7">Leaf</tissue>
    </source>
</reference>
<comment type="caution">
    <text evidence="7">The sequence shown here is derived from an EMBL/GenBank/DDBJ whole genome shotgun (WGS) entry which is preliminary data.</text>
</comment>
<keyword evidence="2" id="KW-0805">Transcription regulation</keyword>
<evidence type="ECO:0000256" key="5">
    <source>
        <dbReference type="ARBA" id="ARBA00023242"/>
    </source>
</evidence>
<dbReference type="SUPFAM" id="SSF101941">
    <property type="entry name" value="NAC domain"/>
    <property type="match status" value="1"/>
</dbReference>
<evidence type="ECO:0000256" key="2">
    <source>
        <dbReference type="ARBA" id="ARBA00023015"/>
    </source>
</evidence>
<dbReference type="FunFam" id="2.170.150.80:FF:000003">
    <property type="entry name" value="NAC domain-containing protein"/>
    <property type="match status" value="1"/>
</dbReference>
<dbReference type="PANTHER" id="PTHR31744">
    <property type="entry name" value="PROTEIN CUP-SHAPED COTYLEDON 2-RELATED"/>
    <property type="match status" value="1"/>
</dbReference>
<gene>
    <name evidence="7" type="ORF">V5N11_035805</name>
</gene>
<keyword evidence="4" id="KW-0804">Transcription</keyword>
<dbReference type="EMBL" id="JBANAX010000385">
    <property type="protein sequence ID" value="KAL1211005.1"/>
    <property type="molecule type" value="Genomic_DNA"/>
</dbReference>